<comment type="caution">
    <text evidence="2">The sequence shown here is derived from an EMBL/GenBank/DDBJ whole genome shotgun (WGS) entry which is preliminary data.</text>
</comment>
<sequence length="599" mass="63767">MTALSLAEALEALRPRIGGLRLDLPVPGADRARQAQTELVGQVDDYLLPRLRQLDAPLLAVVGGSTGAGKSTLVNTLIGDNVTKAGWLRPTTRGPVLVCSPHDLRWFSEDRILPELARTSGDGSQGGGRSLHVVPHAGVPAGLALLDAPDIDSVVAENRQLAGQLLAAADLWIFCTTAARYADAVPWELLHTAQQRSTALAVVINRVPPEGLREISSHLAAMLDQNGLARATLFAIPETGLHGADDRLPEEIVAPLRAWLDRLAGDADARSEVIRTTLDGALQSMRARVSSLAREVDEQLAAAALLRDAAEDLYADAVREFDDGIRSGSVLRGEVLSRWQEFVGTGQLTRDLEQRVGRLRDRVTAFLTGRQAPTTPVQEALESSVQTLLRSAAERAAERTVDAWRDGPAGRALLTDHAQTLGHTSGEFEAALEHEIRAWQGRVLELVAAEGGQKRSMARLASFGTNGAGLVLMLAVFAQTGGLSGIEVLVAGGTSAAGQKVLEAVFGDSAVRTLAARARADLLERVEVLLASEQQRFVDVVDAAAPDLDSALGLRTELETFERARRSMRSLTRPGAAETVEPGPAPVAATLPLSTRGRN</sequence>
<feature type="region of interest" description="Disordered" evidence="1">
    <location>
        <begin position="569"/>
        <end position="599"/>
    </location>
</feature>
<dbReference type="RefSeq" id="WP_231485112.1">
    <property type="nucleotide sequence ID" value="NZ_BAAAZO010000002.1"/>
</dbReference>
<dbReference type="EMBL" id="BAAAZO010000002">
    <property type="protein sequence ID" value="GAA3602614.1"/>
    <property type="molecule type" value="Genomic_DNA"/>
</dbReference>
<reference evidence="3" key="1">
    <citation type="journal article" date="2019" name="Int. J. Syst. Evol. Microbiol.">
        <title>The Global Catalogue of Microorganisms (GCM) 10K type strain sequencing project: providing services to taxonomists for standard genome sequencing and annotation.</title>
        <authorList>
            <consortium name="The Broad Institute Genomics Platform"/>
            <consortium name="The Broad Institute Genome Sequencing Center for Infectious Disease"/>
            <person name="Wu L."/>
            <person name="Ma J."/>
        </authorList>
    </citation>
    <scope>NUCLEOTIDE SEQUENCE [LARGE SCALE GENOMIC DNA]</scope>
    <source>
        <strain evidence="3">JCM 16902</strain>
    </source>
</reference>
<proteinExistence type="predicted"/>
<dbReference type="PANTHER" id="PTHR42698">
    <property type="entry name" value="GTPASE ERA"/>
    <property type="match status" value="1"/>
</dbReference>
<organism evidence="2 3">
    <name type="scientific">Kineosporia mesophila</name>
    <dbReference type="NCBI Taxonomy" id="566012"/>
    <lineage>
        <taxon>Bacteria</taxon>
        <taxon>Bacillati</taxon>
        <taxon>Actinomycetota</taxon>
        <taxon>Actinomycetes</taxon>
        <taxon>Kineosporiales</taxon>
        <taxon>Kineosporiaceae</taxon>
        <taxon>Kineosporia</taxon>
    </lineage>
</organism>
<protein>
    <submittedName>
        <fullName evidence="2">Dynamin family protein</fullName>
    </submittedName>
</protein>
<evidence type="ECO:0000256" key="1">
    <source>
        <dbReference type="SAM" id="MobiDB-lite"/>
    </source>
</evidence>
<dbReference type="PANTHER" id="PTHR42698:SF1">
    <property type="entry name" value="GTPASE ERA, MITOCHONDRIAL"/>
    <property type="match status" value="1"/>
</dbReference>
<evidence type="ECO:0000313" key="3">
    <source>
        <dbReference type="Proteomes" id="UP001501074"/>
    </source>
</evidence>
<gene>
    <name evidence="2" type="ORF">GCM10022223_17970</name>
</gene>
<evidence type="ECO:0000313" key="2">
    <source>
        <dbReference type="EMBL" id="GAA3602614.1"/>
    </source>
</evidence>
<accession>A0ABP6ZD15</accession>
<keyword evidence="3" id="KW-1185">Reference proteome</keyword>
<dbReference type="Proteomes" id="UP001501074">
    <property type="component" value="Unassembled WGS sequence"/>
</dbReference>
<dbReference type="InterPro" id="IPR027417">
    <property type="entry name" value="P-loop_NTPase"/>
</dbReference>
<name>A0ABP6ZD15_9ACTN</name>
<dbReference type="InterPro" id="IPR005662">
    <property type="entry name" value="GTPase_Era-like"/>
</dbReference>
<dbReference type="SUPFAM" id="SSF52540">
    <property type="entry name" value="P-loop containing nucleoside triphosphate hydrolases"/>
    <property type="match status" value="1"/>
</dbReference>
<dbReference type="Gene3D" id="3.40.50.300">
    <property type="entry name" value="P-loop containing nucleotide triphosphate hydrolases"/>
    <property type="match status" value="1"/>
</dbReference>